<reference evidence="1 2" key="1">
    <citation type="submission" date="2019-02" db="EMBL/GenBank/DDBJ databases">
        <title>Deep-cultivation of Planctomycetes and their phenomic and genomic characterization uncovers novel biology.</title>
        <authorList>
            <person name="Wiegand S."/>
            <person name="Jogler M."/>
            <person name="Boedeker C."/>
            <person name="Pinto D."/>
            <person name="Vollmers J."/>
            <person name="Rivas-Marin E."/>
            <person name="Kohn T."/>
            <person name="Peeters S.H."/>
            <person name="Heuer A."/>
            <person name="Rast P."/>
            <person name="Oberbeckmann S."/>
            <person name="Bunk B."/>
            <person name="Jeske O."/>
            <person name="Meyerdierks A."/>
            <person name="Storesund J.E."/>
            <person name="Kallscheuer N."/>
            <person name="Luecker S."/>
            <person name="Lage O.M."/>
            <person name="Pohl T."/>
            <person name="Merkel B.J."/>
            <person name="Hornburger P."/>
            <person name="Mueller R.-W."/>
            <person name="Bruemmer F."/>
            <person name="Labrenz M."/>
            <person name="Spormann A.M."/>
            <person name="Op Den Camp H."/>
            <person name="Overmann J."/>
            <person name="Amann R."/>
            <person name="Jetten M.S.M."/>
            <person name="Mascher T."/>
            <person name="Medema M.H."/>
            <person name="Devos D.P."/>
            <person name="Kaster A.-K."/>
            <person name="Ovreas L."/>
            <person name="Rohde M."/>
            <person name="Galperin M.Y."/>
            <person name="Jogler C."/>
        </authorList>
    </citation>
    <scope>NUCLEOTIDE SEQUENCE [LARGE SCALE GENOMIC DNA]</scope>
    <source>
        <strain evidence="1 2">Poly51</strain>
    </source>
</reference>
<proteinExistence type="predicted"/>
<comment type="caution">
    <text evidence="1">The sequence shown here is derived from an EMBL/GenBank/DDBJ whole genome shotgun (WGS) entry which is preliminary data.</text>
</comment>
<name>A0A5C6FHC7_9BACT</name>
<dbReference type="EMBL" id="SJPW01000001">
    <property type="protein sequence ID" value="TWU59943.1"/>
    <property type="molecule type" value="Genomic_DNA"/>
</dbReference>
<organism evidence="1 2">
    <name type="scientific">Rubripirellula tenax</name>
    <dbReference type="NCBI Taxonomy" id="2528015"/>
    <lineage>
        <taxon>Bacteria</taxon>
        <taxon>Pseudomonadati</taxon>
        <taxon>Planctomycetota</taxon>
        <taxon>Planctomycetia</taxon>
        <taxon>Pirellulales</taxon>
        <taxon>Pirellulaceae</taxon>
        <taxon>Rubripirellula</taxon>
    </lineage>
</organism>
<evidence type="ECO:0000313" key="2">
    <source>
        <dbReference type="Proteomes" id="UP000318288"/>
    </source>
</evidence>
<evidence type="ECO:0000313" key="1">
    <source>
        <dbReference type="EMBL" id="TWU59943.1"/>
    </source>
</evidence>
<dbReference type="AlphaFoldDB" id="A0A5C6FHC7"/>
<sequence>MASKNGAIATHIRRNRIGGIASRKHAYVAKRAMQVAVYTAPANAERAMLLARVTLAAVSQVIGVR</sequence>
<gene>
    <name evidence="1" type="ORF">Poly51_02160</name>
</gene>
<accession>A0A5C6FHC7</accession>
<dbReference type="Proteomes" id="UP000318288">
    <property type="component" value="Unassembled WGS sequence"/>
</dbReference>
<protein>
    <submittedName>
        <fullName evidence="1">Uncharacterized protein</fullName>
    </submittedName>
</protein>
<keyword evidence="2" id="KW-1185">Reference proteome</keyword>